<dbReference type="InterPro" id="IPR026891">
    <property type="entry name" value="Fn3-like"/>
</dbReference>
<proteinExistence type="inferred from homology"/>
<evidence type="ECO:0000313" key="4">
    <source>
        <dbReference type="EMBL" id="MDF3291636.1"/>
    </source>
</evidence>
<dbReference type="InterPro" id="IPR001764">
    <property type="entry name" value="Glyco_hydro_3_N"/>
</dbReference>
<organism evidence="4 5">
    <name type="scientific">Streptomyces silvisoli</name>
    <dbReference type="NCBI Taxonomy" id="3034235"/>
    <lineage>
        <taxon>Bacteria</taxon>
        <taxon>Bacillati</taxon>
        <taxon>Actinomycetota</taxon>
        <taxon>Actinomycetes</taxon>
        <taxon>Kitasatosporales</taxon>
        <taxon>Streptomycetaceae</taxon>
        <taxon>Streptomyces</taxon>
    </lineage>
</organism>
<keyword evidence="2 4" id="KW-0378">Hydrolase</keyword>
<gene>
    <name evidence="4" type="ORF">P3G67_20885</name>
</gene>
<dbReference type="Gene3D" id="3.40.50.1700">
    <property type="entry name" value="Glycoside hydrolase family 3 C-terminal domain"/>
    <property type="match status" value="1"/>
</dbReference>
<protein>
    <submittedName>
        <fullName evidence="4">Glycoside hydrolase family 3 C-terminal domain-containing protein</fullName>
    </submittedName>
</protein>
<dbReference type="Pfam" id="PF14310">
    <property type="entry name" value="Fn3-like"/>
    <property type="match status" value="1"/>
</dbReference>
<dbReference type="InterPro" id="IPR036962">
    <property type="entry name" value="Glyco_hydro_3_N_sf"/>
</dbReference>
<dbReference type="InterPro" id="IPR013783">
    <property type="entry name" value="Ig-like_fold"/>
</dbReference>
<dbReference type="PANTHER" id="PTHR42715:SF10">
    <property type="entry name" value="BETA-GLUCOSIDASE"/>
    <property type="match status" value="1"/>
</dbReference>
<evidence type="ECO:0000313" key="5">
    <source>
        <dbReference type="Proteomes" id="UP001216579"/>
    </source>
</evidence>
<dbReference type="PANTHER" id="PTHR42715">
    <property type="entry name" value="BETA-GLUCOSIDASE"/>
    <property type="match status" value="1"/>
</dbReference>
<dbReference type="SMART" id="SM01217">
    <property type="entry name" value="Fn3_like"/>
    <property type="match status" value="1"/>
</dbReference>
<evidence type="ECO:0000256" key="1">
    <source>
        <dbReference type="ARBA" id="ARBA00005336"/>
    </source>
</evidence>
<sequence length="728" mass="76347">MSRPKSGASVLGRLGMVVAAALPLAMAMVVTPAVPVSASSGQPWRNAGQPPQRRADELLAAMTLADKVNMLHGVAQSLSPVPTVGYIPPIPRLGVPGVTMTDGPAGVRNGQKATEMPAPISEAASFDPSVARDYGGVVGTEARDLGQDQLFGPGMNIARVPTNGRNFEYFSEDPLLSGTTAGSYVRGVQSKGVIATVKHYVANNQETSRQTISANIDDRTLHEIYEKNFGIAIADGHPGSVMCSYNRVNSVYSCSNSATLTTALRGALGFDGYVVSDYPATHDTTDVAAGLNVELPTGFHETLPAVQAALAAGKITRAQIDDRVRETLTVLFRFGLFDRDTTATSPIDQNADNAVAQRVEERSAVLLKNDDVLPLSGGAGSIAVIGATAKNSAQGGGSSQVNPLSVDNAYDAITTRAGSGAKVTYADGSDLSQAANTAKAAKTALVFVRDRSSEGSDRTSLTLPDNQDALISAVAAANARTVVVLETGAPALMPWLPKVAGVLEAWYPGARGGAAIARLLFGDVSPSGRLPQTWPASDRDVPANTARQYPGVNGEESYSEGVDVGYRWYDARGVTPLFPFGYGLSYTSFAYSHLALGHRSGTSGDPVTVSFDITNTGTRTGAEAPQVYVSKPHTVVSSPPRELGAFGKVTLRPGETRRVTLKVSPRELSYWDSGAQAFTVQDGTYGLAVGGSSRSLPLIAHYTVNRTAEGLDGHPDVDHTVRPEYRAP</sequence>
<reference evidence="4 5" key="1">
    <citation type="submission" date="2023-03" db="EMBL/GenBank/DDBJ databases">
        <title>Draft genome sequence of Streptomyces sp. RB6PN23 isolated from peat swamp forest in Thailand.</title>
        <authorList>
            <person name="Klaysubun C."/>
            <person name="Duangmal K."/>
        </authorList>
    </citation>
    <scope>NUCLEOTIDE SEQUENCE [LARGE SCALE GENOMIC DNA]</scope>
    <source>
        <strain evidence="4 5">RB6PN23</strain>
    </source>
</reference>
<dbReference type="PRINTS" id="PR00133">
    <property type="entry name" value="GLHYDRLASE3"/>
</dbReference>
<dbReference type="InterPro" id="IPR036881">
    <property type="entry name" value="Glyco_hydro_3_C_sf"/>
</dbReference>
<dbReference type="InterPro" id="IPR050288">
    <property type="entry name" value="Cellulose_deg_GH3"/>
</dbReference>
<name>A0ABT5ZPQ9_9ACTN</name>
<dbReference type="EMBL" id="JARJBC010000013">
    <property type="protein sequence ID" value="MDF3291636.1"/>
    <property type="molecule type" value="Genomic_DNA"/>
</dbReference>
<comment type="similarity">
    <text evidence="1">Belongs to the glycosyl hydrolase 3 family.</text>
</comment>
<dbReference type="Gene3D" id="2.60.40.10">
    <property type="entry name" value="Immunoglobulins"/>
    <property type="match status" value="1"/>
</dbReference>
<keyword evidence="5" id="KW-1185">Reference proteome</keyword>
<dbReference type="Gene3D" id="3.20.20.300">
    <property type="entry name" value="Glycoside hydrolase, family 3, N-terminal domain"/>
    <property type="match status" value="1"/>
</dbReference>
<evidence type="ECO:0000259" key="3">
    <source>
        <dbReference type="SMART" id="SM01217"/>
    </source>
</evidence>
<dbReference type="SUPFAM" id="SSF51445">
    <property type="entry name" value="(Trans)glycosidases"/>
    <property type="match status" value="1"/>
</dbReference>
<dbReference type="GO" id="GO:0016787">
    <property type="term" value="F:hydrolase activity"/>
    <property type="evidence" value="ECO:0007669"/>
    <property type="project" value="UniProtKB-KW"/>
</dbReference>
<dbReference type="InterPro" id="IPR002772">
    <property type="entry name" value="Glyco_hydro_3_C"/>
</dbReference>
<accession>A0ABT5ZPQ9</accession>
<dbReference type="Pfam" id="PF00933">
    <property type="entry name" value="Glyco_hydro_3"/>
    <property type="match status" value="1"/>
</dbReference>
<evidence type="ECO:0000256" key="2">
    <source>
        <dbReference type="ARBA" id="ARBA00022801"/>
    </source>
</evidence>
<dbReference type="RefSeq" id="WP_276094815.1">
    <property type="nucleotide sequence ID" value="NZ_JARJBC010000013.1"/>
</dbReference>
<dbReference type="SUPFAM" id="SSF52279">
    <property type="entry name" value="Beta-D-glucan exohydrolase, C-terminal domain"/>
    <property type="match status" value="1"/>
</dbReference>
<dbReference type="Pfam" id="PF01915">
    <property type="entry name" value="Glyco_hydro_3_C"/>
    <property type="match status" value="1"/>
</dbReference>
<dbReference type="InterPro" id="IPR017853">
    <property type="entry name" value="GH"/>
</dbReference>
<feature type="domain" description="Fibronectin type III-like" evidence="3">
    <location>
        <begin position="623"/>
        <end position="693"/>
    </location>
</feature>
<comment type="caution">
    <text evidence="4">The sequence shown here is derived from an EMBL/GenBank/DDBJ whole genome shotgun (WGS) entry which is preliminary data.</text>
</comment>
<dbReference type="Proteomes" id="UP001216579">
    <property type="component" value="Unassembled WGS sequence"/>
</dbReference>